<gene>
    <name evidence="1" type="ORF">ENF32_04765</name>
</gene>
<dbReference type="SUPFAM" id="SSF53756">
    <property type="entry name" value="UDP-Glycosyltransferase/glycogen phosphorylase"/>
    <property type="match status" value="1"/>
</dbReference>
<accession>A0A7C0YE37</accession>
<sequence>MKNPRRSPDPSSSLRVAYFTSMDLPSSKAHALQIMETCTALTHLGVEVHLVVSSLQGNPTELWKWYGVEPVPKALHIIPLAQKRKALPFLLSQKAKLAYTRSTRWARFLLSSRWLHGTPVVFETHRKSLYHRRDLETGQGKARNREVSRLEEIFQMADGVVCAHGTTWSSLKGRGVKSLLLWYGWTHQGLISRGPWWKVGYASFKEKESILEAVKLVPGLELHIFGSSEEEEMKLGDSKVVFHPLMPHRELMKKLASAGIMVSLDEGLKLADYLSLGGAIVAPELPSTQEILGKSALYFSFGSAPSLAEALKRIKESPHLFETLKKASVTRSEKYRWPHKALKLKEFLQDLVNQKATRVPLFPRASRGRL</sequence>
<dbReference type="AlphaFoldDB" id="A0A7C0YE37"/>
<dbReference type="EMBL" id="DQWS01000179">
    <property type="protein sequence ID" value="HDD53360.1"/>
    <property type="molecule type" value="Genomic_DNA"/>
</dbReference>
<protein>
    <submittedName>
        <fullName evidence="1">Glycosyltransferase family 1 protein</fullName>
    </submittedName>
</protein>
<comment type="caution">
    <text evidence="1">The sequence shown here is derived from an EMBL/GenBank/DDBJ whole genome shotgun (WGS) entry which is preliminary data.</text>
</comment>
<dbReference type="Gene3D" id="3.40.50.2000">
    <property type="entry name" value="Glycogen Phosphorylase B"/>
    <property type="match status" value="1"/>
</dbReference>
<reference evidence="1" key="1">
    <citation type="journal article" date="2020" name="mSystems">
        <title>Genome- and Community-Level Interaction Insights into Carbon Utilization and Element Cycling Functions of Hydrothermarchaeota in Hydrothermal Sediment.</title>
        <authorList>
            <person name="Zhou Z."/>
            <person name="Liu Y."/>
            <person name="Xu W."/>
            <person name="Pan J."/>
            <person name="Luo Z.H."/>
            <person name="Li M."/>
        </authorList>
    </citation>
    <scope>NUCLEOTIDE SEQUENCE [LARGE SCALE GENOMIC DNA]</scope>
    <source>
        <strain evidence="1">HyVt-115</strain>
    </source>
</reference>
<name>A0A7C0YE37_9BACT</name>
<dbReference type="Proteomes" id="UP000885690">
    <property type="component" value="Unassembled WGS sequence"/>
</dbReference>
<organism evidence="1">
    <name type="scientific">Thermosulfidibacter takaii</name>
    <dbReference type="NCBI Taxonomy" id="412593"/>
    <lineage>
        <taxon>Bacteria</taxon>
        <taxon>Pseudomonadati</taxon>
        <taxon>Thermosulfidibacterota</taxon>
        <taxon>Thermosulfidibacteria</taxon>
        <taxon>Thermosulfidibacterales</taxon>
        <taxon>Thermosulfidibacteraceae</taxon>
    </lineage>
</organism>
<evidence type="ECO:0000313" key="1">
    <source>
        <dbReference type="EMBL" id="HDD53360.1"/>
    </source>
</evidence>
<proteinExistence type="predicted"/>